<dbReference type="InterPro" id="IPR000089">
    <property type="entry name" value="Biotin_lipoyl"/>
</dbReference>
<protein>
    <recommendedName>
        <fullName evidence="2">Lipoyl-binding domain-containing protein</fullName>
    </recommendedName>
</protein>
<dbReference type="Gene3D" id="2.40.50.100">
    <property type="match status" value="1"/>
</dbReference>
<feature type="region of interest" description="Disordered" evidence="1">
    <location>
        <begin position="89"/>
        <end position="219"/>
    </location>
</feature>
<proteinExistence type="predicted"/>
<organism evidence="3 4">
    <name type="scientific">Dunaliella salina</name>
    <name type="common">Green alga</name>
    <name type="synonym">Protococcus salinus</name>
    <dbReference type="NCBI Taxonomy" id="3046"/>
    <lineage>
        <taxon>Eukaryota</taxon>
        <taxon>Viridiplantae</taxon>
        <taxon>Chlorophyta</taxon>
        <taxon>core chlorophytes</taxon>
        <taxon>Chlorophyceae</taxon>
        <taxon>CS clade</taxon>
        <taxon>Chlamydomonadales</taxon>
        <taxon>Dunaliellaceae</taxon>
        <taxon>Dunaliella</taxon>
    </lineage>
</organism>
<gene>
    <name evidence="3" type="ORF">DUNSADRAFT_15973</name>
</gene>
<evidence type="ECO:0000313" key="4">
    <source>
        <dbReference type="Proteomes" id="UP000815325"/>
    </source>
</evidence>
<comment type="caution">
    <text evidence="3">The sequence shown here is derived from an EMBL/GenBank/DDBJ whole genome shotgun (WGS) entry which is preliminary data.</text>
</comment>
<feature type="compositionally biased region" description="Low complexity" evidence="1">
    <location>
        <begin position="130"/>
        <end position="149"/>
    </location>
</feature>
<accession>A0ABQ7G4J5</accession>
<evidence type="ECO:0000313" key="3">
    <source>
        <dbReference type="EMBL" id="KAF5829523.1"/>
    </source>
</evidence>
<evidence type="ECO:0000259" key="2">
    <source>
        <dbReference type="Pfam" id="PF00364"/>
    </source>
</evidence>
<dbReference type="InterPro" id="IPR011053">
    <property type="entry name" value="Single_hybrid_motif"/>
</dbReference>
<reference evidence="3" key="1">
    <citation type="submission" date="2017-08" db="EMBL/GenBank/DDBJ databases">
        <authorList>
            <person name="Polle J.E."/>
            <person name="Barry K."/>
            <person name="Cushman J."/>
            <person name="Schmutz J."/>
            <person name="Tran D."/>
            <person name="Hathwaick L.T."/>
            <person name="Yim W.C."/>
            <person name="Jenkins J."/>
            <person name="Mckie-Krisberg Z.M."/>
            <person name="Prochnik S."/>
            <person name="Lindquist E."/>
            <person name="Dockter R.B."/>
            <person name="Adam C."/>
            <person name="Molina H."/>
            <person name="Bunkerborg J."/>
            <person name="Jin E."/>
            <person name="Buchheim M."/>
            <person name="Magnuson J."/>
        </authorList>
    </citation>
    <scope>NUCLEOTIDE SEQUENCE</scope>
    <source>
        <strain evidence="3">CCAP 19/18</strain>
    </source>
</reference>
<evidence type="ECO:0000256" key="1">
    <source>
        <dbReference type="SAM" id="MobiDB-lite"/>
    </source>
</evidence>
<dbReference type="CDD" id="cd06849">
    <property type="entry name" value="lipoyl_domain"/>
    <property type="match status" value="1"/>
</dbReference>
<keyword evidence="4" id="KW-1185">Reference proteome</keyword>
<dbReference type="Proteomes" id="UP000815325">
    <property type="component" value="Unassembled WGS sequence"/>
</dbReference>
<dbReference type="Pfam" id="PF00364">
    <property type="entry name" value="Biotin_lipoyl"/>
    <property type="match status" value="1"/>
</dbReference>
<sequence>MIRNSLLLLRLSRAHILREGCFRDLHSTKASLFPDVVVPPLGESISEGSVAEIVAKQGQQIKVDDVIAQLETDKVTIDCKSAHAGTLQQIKGDEEEHAGRRPMITFPPRVAPNGDRISSLPAPEADAILGRGQAQQAQQQGSRAPASAATDAPTGVKRGEPPLGPPSTAFSPLMPQEGPKQPSAGLRVSEATQYLETVPSRRGPTRAEMEAINTGGADF</sequence>
<dbReference type="SUPFAM" id="SSF51230">
    <property type="entry name" value="Single hybrid motif"/>
    <property type="match status" value="1"/>
</dbReference>
<feature type="domain" description="Lipoyl-binding" evidence="2">
    <location>
        <begin position="35"/>
        <end position="95"/>
    </location>
</feature>
<name>A0ABQ7G4J5_DUNSA</name>
<dbReference type="EMBL" id="MU070149">
    <property type="protein sequence ID" value="KAF5829523.1"/>
    <property type="molecule type" value="Genomic_DNA"/>
</dbReference>